<protein>
    <recommendedName>
        <fullName evidence="8">Permease IIC component</fullName>
    </recommendedName>
</protein>
<feature type="transmembrane region" description="Helical" evidence="9">
    <location>
        <begin position="68"/>
        <end position="88"/>
    </location>
</feature>
<proteinExistence type="predicted"/>
<dbReference type="InterPro" id="IPR004501">
    <property type="entry name" value="PTS_EIIC_3"/>
</dbReference>
<dbReference type="Pfam" id="PF02378">
    <property type="entry name" value="PTS_EIIC"/>
    <property type="match status" value="1"/>
</dbReference>
<evidence type="ECO:0000259" key="10">
    <source>
        <dbReference type="PROSITE" id="PS51105"/>
    </source>
</evidence>
<dbReference type="KEGG" id="eio:H9L01_06080"/>
<evidence type="ECO:0000256" key="6">
    <source>
        <dbReference type="ARBA" id="ARBA00022989"/>
    </source>
</evidence>
<comment type="function">
    <text evidence="8">The phosphoenolpyruvate-dependent sugar phosphotransferase system (PTS), a major carbohydrate active -transport system, catalyzes the phosphorylation of incoming sugar substrates concomitant with their translocation across the cell membrane.</text>
</comment>
<dbReference type="RefSeq" id="WP_187533088.1">
    <property type="nucleotide sequence ID" value="NZ_CBCSHU010000002.1"/>
</dbReference>
<evidence type="ECO:0000256" key="5">
    <source>
        <dbReference type="ARBA" id="ARBA00022692"/>
    </source>
</evidence>
<comment type="subcellular location">
    <subcellularLocation>
        <location evidence="1">Cell membrane</location>
        <topology evidence="1">Multi-pass membrane protein</topology>
    </subcellularLocation>
</comment>
<keyword evidence="4 8" id="KW-0762">Sugar transport</keyword>
<evidence type="ECO:0000256" key="8">
    <source>
        <dbReference type="PIRNR" id="PIRNR006351"/>
    </source>
</evidence>
<sequence>MEALTRFMDEKLAGPMTKLANQKHLRALRDGMVATLPIIIVGSFFLIIGGNLPLPADWGLQIFLKANAAAIVLPYRLSMGIMALYATFGIGHSLAESYDLDGLSGGIIATLAFLLTFTPVNVPADLQAGVAGWVLPMGNLGGGGMFVAIVTSMLGVEIFRFTDRSGLKIKMPEQVPTSVTRSFEAIFPTAIILIVFGAITYWLGFNWHTFISQLVSPLVSAADSYGSVMLQTFLNSFFWVFGIHGASIVGNIARPIWVVLLEQNQTLLAAGQPLQTIASEPFFQWFIYIGGSGATLGLAIAMVTVGKSSFSKQLGKTVFVPALFNINEPLMFGTPIVMNPILMIPFVVTPLILGTIAWFATSWGLVSKVSTIAPWTLPGPIGALMATGFDWRAAVLNIILIVIATLCYIPFFKIYDKSLLAEEQGN</sequence>
<dbReference type="GO" id="GO:1901264">
    <property type="term" value="P:carbohydrate derivative transport"/>
    <property type="evidence" value="ECO:0007669"/>
    <property type="project" value="TreeGrafter"/>
</dbReference>
<keyword evidence="7 8" id="KW-0472">Membrane</keyword>
<feature type="transmembrane region" description="Helical" evidence="9">
    <location>
        <begin position="100"/>
        <end position="120"/>
    </location>
</feature>
<evidence type="ECO:0000256" key="1">
    <source>
        <dbReference type="ARBA" id="ARBA00004651"/>
    </source>
</evidence>
<evidence type="ECO:0000313" key="11">
    <source>
        <dbReference type="EMBL" id="QNN59955.1"/>
    </source>
</evidence>
<feature type="transmembrane region" description="Helical" evidence="9">
    <location>
        <begin position="140"/>
        <end position="162"/>
    </location>
</feature>
<feature type="transmembrane region" description="Helical" evidence="9">
    <location>
        <begin position="341"/>
        <end position="360"/>
    </location>
</feature>
<dbReference type="PIRSF" id="PIRSF006351">
    <property type="entry name" value="PTS_EIIC-Cellobiose"/>
    <property type="match status" value="1"/>
</dbReference>
<feature type="domain" description="PTS EIIC type-3" evidence="10">
    <location>
        <begin position="8"/>
        <end position="411"/>
    </location>
</feature>
<dbReference type="AlphaFoldDB" id="A0A7G9RWI0"/>
<dbReference type="GO" id="GO:0005886">
    <property type="term" value="C:plasma membrane"/>
    <property type="evidence" value="ECO:0007669"/>
    <property type="project" value="UniProtKB-SubCell"/>
</dbReference>
<keyword evidence="6 9" id="KW-1133">Transmembrane helix</keyword>
<evidence type="ECO:0000256" key="2">
    <source>
        <dbReference type="ARBA" id="ARBA00022448"/>
    </source>
</evidence>
<accession>A0A7G9RWI0</accession>
<dbReference type="InterPro" id="IPR003352">
    <property type="entry name" value="PTS_EIIC"/>
</dbReference>
<dbReference type="PANTHER" id="PTHR33989">
    <property type="match status" value="1"/>
</dbReference>
<dbReference type="InterPro" id="IPR004796">
    <property type="entry name" value="PTS_IIC_cello"/>
</dbReference>
<gene>
    <name evidence="11" type="ORF">H9L01_06080</name>
</gene>
<dbReference type="Proteomes" id="UP000515928">
    <property type="component" value="Chromosome"/>
</dbReference>
<evidence type="ECO:0000256" key="4">
    <source>
        <dbReference type="ARBA" id="ARBA00022597"/>
    </source>
</evidence>
<evidence type="ECO:0000256" key="9">
    <source>
        <dbReference type="SAM" id="Phobius"/>
    </source>
</evidence>
<keyword evidence="12" id="KW-1185">Reference proteome</keyword>
<dbReference type="PROSITE" id="PS51105">
    <property type="entry name" value="PTS_EIIC_TYPE_3"/>
    <property type="match status" value="1"/>
</dbReference>
<feature type="transmembrane region" description="Helical" evidence="9">
    <location>
        <begin position="183"/>
        <end position="204"/>
    </location>
</feature>
<keyword evidence="2 8" id="KW-0813">Transport</keyword>
<feature type="transmembrane region" description="Helical" evidence="9">
    <location>
        <begin position="285"/>
        <end position="306"/>
    </location>
</feature>
<keyword evidence="5 9" id="KW-0812">Transmembrane</keyword>
<evidence type="ECO:0000256" key="7">
    <source>
        <dbReference type="ARBA" id="ARBA00023136"/>
    </source>
</evidence>
<organism evidence="11 12">
    <name type="scientific">Erysipelothrix inopinata</name>
    <dbReference type="NCBI Taxonomy" id="225084"/>
    <lineage>
        <taxon>Bacteria</taxon>
        <taxon>Bacillati</taxon>
        <taxon>Bacillota</taxon>
        <taxon>Erysipelotrichia</taxon>
        <taxon>Erysipelotrichales</taxon>
        <taxon>Erysipelotrichaceae</taxon>
        <taxon>Erysipelothrix</taxon>
    </lineage>
</organism>
<dbReference type="InterPro" id="IPR051088">
    <property type="entry name" value="PTS_Sugar-EIIC/EIIB"/>
</dbReference>
<name>A0A7G9RWI0_9FIRM</name>
<feature type="transmembrane region" description="Helical" evidence="9">
    <location>
        <begin position="31"/>
        <end position="48"/>
    </location>
</feature>
<dbReference type="PANTHER" id="PTHR33989:SF11">
    <property type="entry name" value="LICHENAN PERMEASE IIC COMPONENT"/>
    <property type="match status" value="1"/>
</dbReference>
<reference evidence="11 12" key="1">
    <citation type="submission" date="2020-08" db="EMBL/GenBank/DDBJ databases">
        <title>Genome sequence of Erysipelothrix inopinata DSM 15511T.</title>
        <authorList>
            <person name="Hyun D.-W."/>
            <person name="Bae J.-W."/>
        </authorList>
    </citation>
    <scope>NUCLEOTIDE SEQUENCE [LARGE SCALE GENOMIC DNA]</scope>
    <source>
        <strain evidence="11 12">DSM 15511</strain>
    </source>
</reference>
<dbReference type="NCBIfam" id="TIGR00410">
    <property type="entry name" value="lacE"/>
    <property type="match status" value="1"/>
</dbReference>
<feature type="transmembrane region" description="Helical" evidence="9">
    <location>
        <begin position="237"/>
        <end position="257"/>
    </location>
</feature>
<keyword evidence="3 8" id="KW-1003">Cell membrane</keyword>
<feature type="transmembrane region" description="Helical" evidence="9">
    <location>
        <begin position="394"/>
        <end position="412"/>
    </location>
</feature>
<evidence type="ECO:0000256" key="3">
    <source>
        <dbReference type="ARBA" id="ARBA00022475"/>
    </source>
</evidence>
<evidence type="ECO:0000313" key="12">
    <source>
        <dbReference type="Proteomes" id="UP000515928"/>
    </source>
</evidence>
<dbReference type="EMBL" id="CP060715">
    <property type="protein sequence ID" value="QNN59955.1"/>
    <property type="molecule type" value="Genomic_DNA"/>
</dbReference>
<dbReference type="GO" id="GO:0008982">
    <property type="term" value="F:protein-N(PI)-phosphohistidine-sugar phosphotransferase activity"/>
    <property type="evidence" value="ECO:0007669"/>
    <property type="project" value="UniProtKB-UniRule"/>
</dbReference>
<dbReference type="GO" id="GO:0009401">
    <property type="term" value="P:phosphoenolpyruvate-dependent sugar phosphotransferase system"/>
    <property type="evidence" value="ECO:0007669"/>
    <property type="project" value="InterPro"/>
</dbReference>